<dbReference type="PANTHER" id="PTHR37984:SF5">
    <property type="entry name" value="PROTEIN NYNRIN-LIKE"/>
    <property type="match status" value="1"/>
</dbReference>
<keyword evidence="3" id="KW-0064">Aspartyl protease</keyword>
<gene>
    <name evidence="16" type="ORF">Tci_009722</name>
</gene>
<evidence type="ECO:0000256" key="7">
    <source>
        <dbReference type="ARBA" id="ARBA00022918"/>
    </source>
</evidence>
<dbReference type="Pfam" id="PF17921">
    <property type="entry name" value="Integrase_H2C2"/>
    <property type="match status" value="1"/>
</dbReference>
<feature type="region of interest" description="Disordered" evidence="12">
    <location>
        <begin position="1"/>
        <end position="57"/>
    </location>
</feature>
<dbReference type="GO" id="GO:0003964">
    <property type="term" value="F:RNA-directed DNA polymerase activity"/>
    <property type="evidence" value="ECO:0007669"/>
    <property type="project" value="UniProtKB-KW"/>
</dbReference>
<dbReference type="InterPro" id="IPR043502">
    <property type="entry name" value="DNA/RNA_pol_sf"/>
</dbReference>
<dbReference type="EMBL" id="BKCJ010000967">
    <property type="protein sequence ID" value="GEU37744.1"/>
    <property type="molecule type" value="Genomic_DNA"/>
</dbReference>
<evidence type="ECO:0000256" key="9">
    <source>
        <dbReference type="ARBA" id="ARBA00023125"/>
    </source>
</evidence>
<keyword evidence="6" id="KW-0229">DNA integration</keyword>
<evidence type="ECO:0000256" key="1">
    <source>
        <dbReference type="ARBA" id="ARBA00022670"/>
    </source>
</evidence>
<keyword evidence="7 16" id="KW-0695">RNA-directed DNA polymerase</keyword>
<proteinExistence type="predicted"/>
<evidence type="ECO:0000256" key="11">
    <source>
        <dbReference type="ARBA" id="ARBA00023268"/>
    </source>
</evidence>
<keyword evidence="8" id="KW-0808">Transferase</keyword>
<dbReference type="GO" id="GO:0003677">
    <property type="term" value="F:DNA binding"/>
    <property type="evidence" value="ECO:0007669"/>
    <property type="project" value="UniProtKB-KW"/>
</dbReference>
<keyword evidence="8" id="KW-0239">DNA-directed DNA polymerase</keyword>
<feature type="domain" description="Reverse transcriptase/retrotransposon-derived protein RNase H-like" evidence="13">
    <location>
        <begin position="533"/>
        <end position="571"/>
    </location>
</feature>
<accession>A0A6L2JQ16</accession>
<dbReference type="GO" id="GO:0004190">
    <property type="term" value="F:aspartic-type endopeptidase activity"/>
    <property type="evidence" value="ECO:0007669"/>
    <property type="project" value="UniProtKB-KW"/>
</dbReference>
<evidence type="ECO:0000256" key="6">
    <source>
        <dbReference type="ARBA" id="ARBA00022908"/>
    </source>
</evidence>
<feature type="domain" description="Integrase zinc-binding" evidence="14">
    <location>
        <begin position="600"/>
        <end position="651"/>
    </location>
</feature>
<feature type="compositionally biased region" description="Acidic residues" evidence="12">
    <location>
        <begin position="23"/>
        <end position="32"/>
    </location>
</feature>
<evidence type="ECO:0000256" key="8">
    <source>
        <dbReference type="ARBA" id="ARBA00022932"/>
    </source>
</evidence>
<keyword evidence="9" id="KW-0238">DNA-binding</keyword>
<dbReference type="Gene3D" id="3.10.10.10">
    <property type="entry name" value="HIV Type 1 Reverse Transcriptase, subunit A, domain 1"/>
    <property type="match status" value="2"/>
</dbReference>
<dbReference type="GO" id="GO:0003887">
    <property type="term" value="F:DNA-directed DNA polymerase activity"/>
    <property type="evidence" value="ECO:0007669"/>
    <property type="project" value="UniProtKB-KW"/>
</dbReference>
<sequence>MSRSSSSLAANDSTHYPYMISSLEEEPFEDLESEHKATSHETASPPIPPSTTPIPPPSHIIPPLPIIILTPTHQRPYLRQTARMRVIRPTRNSLGMYESLVPTLSVYHIGESSTPDPTRVTDSYMRQATMDQPTRPTGHRPDVPRNYGPDINCQELERMQQQIMVARNTRSGVNKNVDPTNNAAGLADLLTQIVANLNARRTNNGEGSFNAGNRCGYKTFIARKPKEFYGIEGAGGLLSWFESVESKLSITKCTKENKVVYIVCLLQGRALTWWNIQVKWGREASNGLTLENFKKLLTKEYYRKDEEKRVDRYIWGLVPKVRRMVTSSNPVTLQAAIGMAYRLINDVVRSSGARRGMIVEGRDKRINKKTEAISNKIRGNEKTLIVQREKPVRDLKIVSAIKMRKYLEKECFVYLAHVVEKYLKVKLIQDIPVGPYRLEPLDMQELSGQLHELLRKGVIRPSLSPWGAPILFVKKKDRSMWYHQLKVHEEDIPMMTFRMRYGHYEFLVIPFGLTNAPAIFIDLMNRKTKEFVWEAEQEEAFQTLKNKLCDAPILSLPGGTKNFVVYCDASHKDYKLETWSGGVKYLNGRAWIPKSYNLGKVVMDKAHRSRYSIHPGADKMYKDLKEYYWWPGMKKDIALYVGKCLTCATVKEEHQKPSGLLQQPEILVWKWEQITMDFVTSLPRTTRGHDLIWVVVDRLTKSAHFLPIRKDYNMNKLAQKGMIRFGKSGKLNPRYIRPFKVLKRIGPVAYGLELPHELSGIHDVFRVSNLKKCLTDETLAVPLEDLHITDKLQFIEEPLEIMDREVKRLKHSRIPIIKVCWNRGEVRRSHGSTRTRSSATLMVKEYNMVSYTQRLNELALMCPRKVEPKSAKIDGYIRGLSDNIKGEVTSSKPANLNEAMCMAHKLMEQKLQARNERIIEGNKQNWENSQSGNNSVPQVWKDWAQSKEEEVGEARGRAYAIKDPEPQGSDRSFVDTRFSPIVDINPVKLNTSYKDKEEDGKCLKIILELLKKERLFAKFCKCDFWLESVQFLGHVIDRNGVYVDPAKIEAIRNWAAPMTPTEKDNKYEWGKEEDKALQLLKQKLCIAPILALPEGMEDFIVYYCNTLKLGRSEIRVQYLYCEMVLMNRRYIADVAASF</sequence>
<keyword evidence="10" id="KW-0233">DNA recombination</keyword>
<dbReference type="PANTHER" id="PTHR37984">
    <property type="entry name" value="PROTEIN CBG26694"/>
    <property type="match status" value="1"/>
</dbReference>
<keyword evidence="4" id="KW-0378">Hydrolase</keyword>
<feature type="compositionally biased region" description="Pro residues" evidence="12">
    <location>
        <begin position="45"/>
        <end position="57"/>
    </location>
</feature>
<dbReference type="Pfam" id="PF17919">
    <property type="entry name" value="RT_RNaseH_2"/>
    <property type="match status" value="1"/>
</dbReference>
<dbReference type="Pfam" id="PF24626">
    <property type="entry name" value="SH3_Tf2-1"/>
    <property type="match status" value="1"/>
</dbReference>
<evidence type="ECO:0000259" key="13">
    <source>
        <dbReference type="Pfam" id="PF17919"/>
    </source>
</evidence>
<dbReference type="InterPro" id="IPR041588">
    <property type="entry name" value="Integrase_H2C2"/>
</dbReference>
<evidence type="ECO:0000313" key="16">
    <source>
        <dbReference type="EMBL" id="GEU37744.1"/>
    </source>
</evidence>
<evidence type="ECO:0000256" key="2">
    <source>
        <dbReference type="ARBA" id="ARBA00022723"/>
    </source>
</evidence>
<dbReference type="GO" id="GO:0046872">
    <property type="term" value="F:metal ion binding"/>
    <property type="evidence" value="ECO:0007669"/>
    <property type="project" value="UniProtKB-KW"/>
</dbReference>
<reference evidence="16" key="1">
    <citation type="journal article" date="2019" name="Sci. Rep.">
        <title>Draft genome of Tanacetum cinerariifolium, the natural source of mosquito coil.</title>
        <authorList>
            <person name="Yamashiro T."/>
            <person name="Shiraishi A."/>
            <person name="Satake H."/>
            <person name="Nakayama K."/>
        </authorList>
    </citation>
    <scope>NUCLEOTIDE SEQUENCE</scope>
</reference>
<keyword evidence="2" id="KW-0479">Metal-binding</keyword>
<evidence type="ECO:0000256" key="3">
    <source>
        <dbReference type="ARBA" id="ARBA00022750"/>
    </source>
</evidence>
<organism evidence="16">
    <name type="scientific">Tanacetum cinerariifolium</name>
    <name type="common">Dalmatian daisy</name>
    <name type="synonym">Chrysanthemum cinerariifolium</name>
    <dbReference type="NCBI Taxonomy" id="118510"/>
    <lineage>
        <taxon>Eukaryota</taxon>
        <taxon>Viridiplantae</taxon>
        <taxon>Streptophyta</taxon>
        <taxon>Embryophyta</taxon>
        <taxon>Tracheophyta</taxon>
        <taxon>Spermatophyta</taxon>
        <taxon>Magnoliopsida</taxon>
        <taxon>eudicotyledons</taxon>
        <taxon>Gunneridae</taxon>
        <taxon>Pentapetalae</taxon>
        <taxon>asterids</taxon>
        <taxon>campanulids</taxon>
        <taxon>Asterales</taxon>
        <taxon>Asteraceae</taxon>
        <taxon>Asteroideae</taxon>
        <taxon>Anthemideae</taxon>
        <taxon>Anthemidinae</taxon>
        <taxon>Tanacetum</taxon>
    </lineage>
</organism>
<protein>
    <submittedName>
        <fullName evidence="16">Putative reverse transcriptase domain-containing protein</fullName>
    </submittedName>
</protein>
<dbReference type="Gene3D" id="1.10.340.70">
    <property type="match status" value="1"/>
</dbReference>
<keyword evidence="11" id="KW-0511">Multifunctional enzyme</keyword>
<keyword evidence="8" id="KW-0548">Nucleotidyltransferase</keyword>
<evidence type="ECO:0000256" key="4">
    <source>
        <dbReference type="ARBA" id="ARBA00022801"/>
    </source>
</evidence>
<dbReference type="InterPro" id="IPR056924">
    <property type="entry name" value="SH3_Tf2-1"/>
</dbReference>
<keyword evidence="1" id="KW-0645">Protease</keyword>
<evidence type="ECO:0000259" key="15">
    <source>
        <dbReference type="Pfam" id="PF24626"/>
    </source>
</evidence>
<dbReference type="SUPFAM" id="SSF56672">
    <property type="entry name" value="DNA/RNA polymerases"/>
    <property type="match status" value="2"/>
</dbReference>
<dbReference type="GO" id="GO:0015074">
    <property type="term" value="P:DNA integration"/>
    <property type="evidence" value="ECO:0007669"/>
    <property type="project" value="UniProtKB-KW"/>
</dbReference>
<evidence type="ECO:0000256" key="5">
    <source>
        <dbReference type="ARBA" id="ARBA00022842"/>
    </source>
</evidence>
<dbReference type="GO" id="GO:0006508">
    <property type="term" value="P:proteolysis"/>
    <property type="evidence" value="ECO:0007669"/>
    <property type="project" value="UniProtKB-KW"/>
</dbReference>
<comment type="caution">
    <text evidence="16">The sequence shown here is derived from an EMBL/GenBank/DDBJ whole genome shotgun (WGS) entry which is preliminary data.</text>
</comment>
<keyword evidence="5" id="KW-0460">Magnesium</keyword>
<dbReference type="GO" id="GO:0006310">
    <property type="term" value="P:DNA recombination"/>
    <property type="evidence" value="ECO:0007669"/>
    <property type="project" value="UniProtKB-KW"/>
</dbReference>
<name>A0A6L2JQ16_TANCI</name>
<evidence type="ECO:0000256" key="10">
    <source>
        <dbReference type="ARBA" id="ARBA00023172"/>
    </source>
</evidence>
<dbReference type="InterPro" id="IPR041577">
    <property type="entry name" value="RT_RNaseH_2"/>
</dbReference>
<feature type="domain" description="Tf2-1-like SH3-like" evidence="15">
    <location>
        <begin position="714"/>
        <end position="773"/>
    </location>
</feature>
<evidence type="ECO:0000259" key="14">
    <source>
        <dbReference type="Pfam" id="PF17921"/>
    </source>
</evidence>
<dbReference type="AlphaFoldDB" id="A0A6L2JQ16"/>
<dbReference type="Gene3D" id="3.30.70.270">
    <property type="match status" value="2"/>
</dbReference>
<dbReference type="InterPro" id="IPR043128">
    <property type="entry name" value="Rev_trsase/Diguanyl_cyclase"/>
</dbReference>
<dbReference type="InterPro" id="IPR050951">
    <property type="entry name" value="Retrovirus_Pol_polyprotein"/>
</dbReference>
<evidence type="ECO:0000256" key="12">
    <source>
        <dbReference type="SAM" id="MobiDB-lite"/>
    </source>
</evidence>